<evidence type="ECO:0000313" key="2">
    <source>
        <dbReference type="EMBL" id="JAI45526.1"/>
    </source>
</evidence>
<proteinExistence type="predicted"/>
<dbReference type="EMBL" id="GDHF01006788">
    <property type="protein sequence ID" value="JAI45526.1"/>
    <property type="molecule type" value="Transcribed_RNA"/>
</dbReference>
<evidence type="ECO:0000259" key="1">
    <source>
        <dbReference type="Pfam" id="PF13358"/>
    </source>
</evidence>
<organism evidence="2">
    <name type="scientific">Bactrocera latifrons</name>
    <name type="common">Malaysian fruit fly</name>
    <name type="synonym">Chaetodacus latifrons</name>
    <dbReference type="NCBI Taxonomy" id="174628"/>
    <lineage>
        <taxon>Eukaryota</taxon>
        <taxon>Metazoa</taxon>
        <taxon>Ecdysozoa</taxon>
        <taxon>Arthropoda</taxon>
        <taxon>Hexapoda</taxon>
        <taxon>Insecta</taxon>
        <taxon>Pterygota</taxon>
        <taxon>Neoptera</taxon>
        <taxon>Endopterygota</taxon>
        <taxon>Diptera</taxon>
        <taxon>Brachycera</taxon>
        <taxon>Muscomorpha</taxon>
        <taxon>Tephritoidea</taxon>
        <taxon>Tephritidae</taxon>
        <taxon>Bactrocera</taxon>
        <taxon>Bactrocera</taxon>
    </lineage>
</organism>
<accession>A0A0K8W336</accession>
<dbReference type="InterPro" id="IPR038717">
    <property type="entry name" value="Tc1-like_DDE_dom"/>
</dbReference>
<dbReference type="Pfam" id="PF13358">
    <property type="entry name" value="DDE_3"/>
    <property type="match status" value="1"/>
</dbReference>
<dbReference type="AlphaFoldDB" id="A0A0K8W336"/>
<feature type="non-terminal residue" evidence="2">
    <location>
        <position position="1"/>
    </location>
</feature>
<feature type="domain" description="Tc1-like transposase DDE" evidence="1">
    <location>
        <begin position="19"/>
        <end position="73"/>
    </location>
</feature>
<dbReference type="Gene3D" id="3.30.420.10">
    <property type="entry name" value="Ribonuclease H-like superfamily/Ribonuclease H"/>
    <property type="match status" value="1"/>
</dbReference>
<protein>
    <submittedName>
        <fullName evidence="2">Transposable element Tc1 transposase</fullName>
    </submittedName>
</protein>
<reference evidence="2" key="1">
    <citation type="submission" date="2015-06" db="EMBL/GenBank/DDBJ databases">
        <authorList>
            <person name="Hoefler B.C."/>
            <person name="Straight P.D."/>
        </authorList>
    </citation>
    <scope>NUCLEOTIDE SEQUENCE</scope>
</reference>
<dbReference type="GO" id="GO:0003676">
    <property type="term" value="F:nucleic acid binding"/>
    <property type="evidence" value="ECO:0007669"/>
    <property type="project" value="InterPro"/>
</dbReference>
<dbReference type="InterPro" id="IPR036397">
    <property type="entry name" value="RNaseH_sf"/>
</dbReference>
<gene>
    <name evidence="2" type="primary">tc1a_13</name>
    <name evidence="2" type="ORF">c0_g1_i7</name>
</gene>
<sequence>TMLPYAELNMPLLWVFQQDNAPKHTSKRAKEWFSQNNIQVLCWPPQSPDLNPIGDLWREVKVALRGKNPTNKDALWKLVNDAWEQIPTAKCLNLVDSMPRRCSAVIKNKGYCTKY</sequence>
<name>A0A0K8W336_BACLA</name>